<dbReference type="Proteomes" id="UP001054945">
    <property type="component" value="Unassembled WGS sequence"/>
</dbReference>
<protein>
    <recommendedName>
        <fullName evidence="3">Transposase</fullName>
    </recommendedName>
</protein>
<dbReference type="AlphaFoldDB" id="A0AAV4NP77"/>
<evidence type="ECO:0008006" key="3">
    <source>
        <dbReference type="Google" id="ProtNLM"/>
    </source>
</evidence>
<evidence type="ECO:0000313" key="1">
    <source>
        <dbReference type="EMBL" id="GIX86627.1"/>
    </source>
</evidence>
<name>A0AAV4NP77_CAEEX</name>
<sequence>MEAERIFHIDESNVKALERRQSCRHGRPLCLVLEEKLCCWMLSQREKVLPFKWFYEAEWSCEKLYISGQKDADKLGRIQELL</sequence>
<accession>A0AAV4NP77</accession>
<dbReference type="EMBL" id="BPLR01003603">
    <property type="protein sequence ID" value="GIX86627.1"/>
    <property type="molecule type" value="Genomic_DNA"/>
</dbReference>
<proteinExistence type="predicted"/>
<comment type="caution">
    <text evidence="1">The sequence shown here is derived from an EMBL/GenBank/DDBJ whole genome shotgun (WGS) entry which is preliminary data.</text>
</comment>
<evidence type="ECO:0000313" key="2">
    <source>
        <dbReference type="Proteomes" id="UP001054945"/>
    </source>
</evidence>
<gene>
    <name evidence="1" type="ORF">CEXT_587911</name>
</gene>
<keyword evidence="2" id="KW-1185">Reference proteome</keyword>
<reference evidence="1 2" key="1">
    <citation type="submission" date="2021-06" db="EMBL/GenBank/DDBJ databases">
        <title>Caerostris extrusa draft genome.</title>
        <authorList>
            <person name="Kono N."/>
            <person name="Arakawa K."/>
        </authorList>
    </citation>
    <scope>NUCLEOTIDE SEQUENCE [LARGE SCALE GENOMIC DNA]</scope>
</reference>
<organism evidence="1 2">
    <name type="scientific">Caerostris extrusa</name>
    <name type="common">Bark spider</name>
    <name type="synonym">Caerostris bankana</name>
    <dbReference type="NCBI Taxonomy" id="172846"/>
    <lineage>
        <taxon>Eukaryota</taxon>
        <taxon>Metazoa</taxon>
        <taxon>Ecdysozoa</taxon>
        <taxon>Arthropoda</taxon>
        <taxon>Chelicerata</taxon>
        <taxon>Arachnida</taxon>
        <taxon>Araneae</taxon>
        <taxon>Araneomorphae</taxon>
        <taxon>Entelegynae</taxon>
        <taxon>Araneoidea</taxon>
        <taxon>Araneidae</taxon>
        <taxon>Caerostris</taxon>
    </lineage>
</organism>